<protein>
    <submittedName>
        <fullName evidence="1">Uncharacterized protein</fullName>
    </submittedName>
</protein>
<dbReference type="AlphaFoldDB" id="A0A3D9L6S1"/>
<name>A0A3D9L6S1_MARFU</name>
<evidence type="ECO:0000313" key="2">
    <source>
        <dbReference type="Proteomes" id="UP000256779"/>
    </source>
</evidence>
<gene>
    <name evidence="1" type="ORF">C7460_10467</name>
</gene>
<dbReference type="OrthoDB" id="826133at2"/>
<sequence length="414" mass="46461">MERMIKVISSVIVILCLFSCESNVEPEVFWEDESKSEITVNALIADDELKEVAKLIGTFVNNPEVKRELISYATEKSDFEVFQPFATMFGEENGKTSSVIGSLLREKLQRECSGCRTSTQELENLLKEGYVISAPYLAEDFAHVDEPITVSWYNGGEEGVTPGILTSKNGRLNNSVIAVDDEYASQNPTIVIIPWDPVCVPYPTCQTCTPTPGRPCPELCRYSCPPGNGRDIDCRTIGDATLQLKLPEFRLKDNLRGWPNGNYLYLHVVGGEFSRNSQGEVINTSPQINTIWNKKLVSRKNVRDKKWVSSGASFIWSNWKQSQHELRFVVDYTKGSRDQKTTVKVKMDANGNFDADSEVEATTVSKNARNMFTVGFDRCSTLASIESSGDQGKRNGLRIHYFGELMFTLDTEIY</sequence>
<dbReference type="EMBL" id="QREG01000004">
    <property type="protein sequence ID" value="REE01048.1"/>
    <property type="molecule type" value="Genomic_DNA"/>
</dbReference>
<accession>A0A3D9L6S1</accession>
<evidence type="ECO:0000313" key="1">
    <source>
        <dbReference type="EMBL" id="REE01048.1"/>
    </source>
</evidence>
<reference evidence="1 2" key="1">
    <citation type="submission" date="2018-07" db="EMBL/GenBank/DDBJ databases">
        <title>Genomic Encyclopedia of Type Strains, Phase IV (KMG-IV): sequencing the most valuable type-strain genomes for metagenomic binning, comparative biology and taxonomic classification.</title>
        <authorList>
            <person name="Goeker M."/>
        </authorList>
    </citation>
    <scope>NUCLEOTIDE SEQUENCE [LARGE SCALE GENOMIC DNA]</scope>
    <source>
        <strain evidence="1 2">DSM 4134</strain>
    </source>
</reference>
<proteinExistence type="predicted"/>
<comment type="caution">
    <text evidence="1">The sequence shown here is derived from an EMBL/GenBank/DDBJ whole genome shotgun (WGS) entry which is preliminary data.</text>
</comment>
<dbReference type="RefSeq" id="WP_115867138.1">
    <property type="nucleotide sequence ID" value="NZ_QREG01000004.1"/>
</dbReference>
<dbReference type="Proteomes" id="UP000256779">
    <property type="component" value="Unassembled WGS sequence"/>
</dbReference>
<keyword evidence="2" id="KW-1185">Reference proteome</keyword>
<organism evidence="1 2">
    <name type="scientific">Marinoscillum furvescens DSM 4134</name>
    <dbReference type="NCBI Taxonomy" id="1122208"/>
    <lineage>
        <taxon>Bacteria</taxon>
        <taxon>Pseudomonadati</taxon>
        <taxon>Bacteroidota</taxon>
        <taxon>Cytophagia</taxon>
        <taxon>Cytophagales</taxon>
        <taxon>Reichenbachiellaceae</taxon>
        <taxon>Marinoscillum</taxon>
    </lineage>
</organism>